<accession>A0A1J1HX43</accession>
<dbReference type="SMART" id="SM00249">
    <property type="entry name" value="PHD"/>
    <property type="match status" value="1"/>
</dbReference>
<dbReference type="EMBL" id="CVRI01000035">
    <property type="protein sequence ID" value="CRK92671.1"/>
    <property type="molecule type" value="Genomic_DNA"/>
</dbReference>
<dbReference type="GO" id="GO:0008270">
    <property type="term" value="F:zinc ion binding"/>
    <property type="evidence" value="ECO:0007669"/>
    <property type="project" value="UniProtKB-KW"/>
</dbReference>
<dbReference type="InterPro" id="IPR003618">
    <property type="entry name" value="TFIIS_cen_dom"/>
</dbReference>
<dbReference type="SUPFAM" id="SSF160481">
    <property type="entry name" value="BRK domain-like"/>
    <property type="match status" value="1"/>
</dbReference>
<dbReference type="Pfam" id="PF07500">
    <property type="entry name" value="TFIIS_M"/>
    <property type="match status" value="1"/>
</dbReference>
<feature type="domain" description="TFIIS central" evidence="8">
    <location>
        <begin position="998"/>
        <end position="1118"/>
    </location>
</feature>
<feature type="compositionally biased region" description="Low complexity" evidence="6">
    <location>
        <begin position="867"/>
        <end position="883"/>
    </location>
</feature>
<evidence type="ECO:0000256" key="1">
    <source>
        <dbReference type="ARBA" id="ARBA00022723"/>
    </source>
</evidence>
<feature type="compositionally biased region" description="Acidic residues" evidence="6">
    <location>
        <begin position="205"/>
        <end position="243"/>
    </location>
</feature>
<feature type="region of interest" description="Disordered" evidence="6">
    <location>
        <begin position="295"/>
        <end position="324"/>
    </location>
</feature>
<dbReference type="InterPro" id="IPR011011">
    <property type="entry name" value="Znf_FYVE_PHD"/>
</dbReference>
<dbReference type="STRING" id="568069.A0A1J1HX43"/>
<dbReference type="InterPro" id="IPR001965">
    <property type="entry name" value="Znf_PHD"/>
</dbReference>
<dbReference type="InterPro" id="IPR012921">
    <property type="entry name" value="SPOC_C"/>
</dbReference>
<sequence>MSHSTFRIIANDEPINRNLVIIVNKNGQVATDTEALQNLLTSKGFPNTGVSILRETSPTPSIVDEINQEKGEKLEQKRQEYLDAHRGEEIDEEEFETFMKQFVLTMNNEIPHVTLNVENFYTPSQARKFANDVLHLGGIDNPQSLMPIDYNFRREIVQNDHCYTSLTMSPQHIEKQTTNKKGRQKTTGTRDQKHSLAKMNRQQAEEESSENDEATLEEDEEFEEELSEEEEEISFSESDDDNDHDFSVNDRFGKKGKKKRKYRKNKQRMMTFKDFLETGDVSNLDDEPKKKYIKTSTAKKTSTSRPSTSGKNVLSTSSKNTHQPSTIKKVISMPTNLKNNLVVPKEITTVQFVPLTTKTQSINTQLPTQISVHTAQLPSVTKISMSNSTSTSSIPNIMQMMENNTPAEIIDQSLSSLEQMDSSDGAVPGMEEIGDALIAVLGNEALEEILNQNELMNFDSAQQNASTTTTSSIINLKSPHNNVSSTPTEIVTSSIASDVISTSIKNVSFPTTTSIQMPKILNKQAPEKNPIRIVRNGRLITLPPITPPTTRGAKRRAEEDSPNTSLVTVTNITPTSVGGKVVKTEKSPSTKDPDSRNSSRRSSLNKSESGKKIRRQSVIGTSVDAPDDDLDDLNSDASWDSEDDPERLWCICKQPHNNRFMICCDKCEDWFHGKCVNVTKASAKEFEAKGKEWRCPNCRAAENDGGTYAKKIDPNKKPLNQQKLTKFFAKSQKESTDEDIAKTVCVVCKQKSARDSSIYCSDECIQNHATKHIDDNSQSSQPSKHQQTLLNQANPETKKRGNVLKDKSGNVIVYDKMTGKILPLKQSPHFTVLGKWLHQNPTYEPVKPGSSQAQQLLARNRNQSEASTSSIQTQKSTSQQQSKAVGEDLFSNPIKINSGATPSPTIVANVKKSPSQSQHSGNSVAIRSVASVKNTSGSNNVRQAISGTVSSSANQKSSQILKPDVVKKVIKRQVSESESQSYGSSSGKCKTEQERLSVRNILRDTLKNRMQEFDHPQISRMNDEEIADFSKETERQMFLFFNKDTRDKYKTKYRSLKFNLGDVKNKTLLEKICAKKLTPKQLVELPSAALASEELAKWREDENKHQLEIITKSELESLAQNKIVVKTHKGEEIIETKSAPTDILVPVVDDVESVIAKTVLSVDDPHGRYDLSRSISLNASGGSGSDSKNIEVKSMDNVKTSIEHIQPDQQDVDLVGRILDSMGVHLDTLSSKTEKKKEETGTLLKPELQTNDIDVMATTSNVFMPVDTIEPVEKRLPIEIYSGNMHMADVASFDVTASVVSGNVDDILKLLPAQLEIAGRIEPHTVWDYLEKVKKMTGKELCILRFSSTDVAGYFNFFSYLHSRERYGVIKVLSPKIKDFYVVPVEANRPVPKVLLPLIGPGFVEGEDHKPDLLLGVILKISSDNKIKKPNIVRKSISKNVAIEHPIQILPSKHKHGSKLTIGLPEFSNDELQLTSIKQSHNDISTDDGNEPYTPFDDEDEATYAQFPSKPTTQTSTNEDLESQMEIIQRQIEQRQLEIQSLAQQKAMELNEEQATRIFEKIKVPENLSEILSKISKQGNETKSLDINEGDEDDDEEYVPTTIGNIEYRSSSFPSLSQQLTLHQQHPPIVNSMMDIDERIAMFQNVSQEEQMIDHVSSNDNQPSRLANMTADDLMKLVPDGALDEQRLLTTTTTNSGIARNQPPIPGLDDNEYMN</sequence>
<keyword evidence="2 4" id="KW-0863">Zinc-finger</keyword>
<dbReference type="PROSITE" id="PS51321">
    <property type="entry name" value="TFIIS_CENTRAL"/>
    <property type="match status" value="1"/>
</dbReference>
<feature type="compositionally biased region" description="Basic and acidic residues" evidence="6">
    <location>
        <begin position="244"/>
        <end position="253"/>
    </location>
</feature>
<dbReference type="GO" id="GO:0006351">
    <property type="term" value="P:DNA-templated transcription"/>
    <property type="evidence" value="ECO:0007669"/>
    <property type="project" value="InterPro"/>
</dbReference>
<feature type="compositionally biased region" description="Polar residues" evidence="6">
    <location>
        <begin position="562"/>
        <end position="576"/>
    </location>
</feature>
<dbReference type="InterPro" id="IPR037259">
    <property type="entry name" value="BRK_sf"/>
</dbReference>
<feature type="region of interest" description="Disordered" evidence="6">
    <location>
        <begin position="773"/>
        <end position="804"/>
    </location>
</feature>
<evidence type="ECO:0000256" key="3">
    <source>
        <dbReference type="ARBA" id="ARBA00022833"/>
    </source>
</evidence>
<dbReference type="SMART" id="SM00510">
    <property type="entry name" value="TFS2M"/>
    <property type="match status" value="1"/>
</dbReference>
<organism evidence="9 10">
    <name type="scientific">Clunio marinus</name>
    <dbReference type="NCBI Taxonomy" id="568069"/>
    <lineage>
        <taxon>Eukaryota</taxon>
        <taxon>Metazoa</taxon>
        <taxon>Ecdysozoa</taxon>
        <taxon>Arthropoda</taxon>
        <taxon>Hexapoda</taxon>
        <taxon>Insecta</taxon>
        <taxon>Pterygota</taxon>
        <taxon>Neoptera</taxon>
        <taxon>Endopterygota</taxon>
        <taxon>Diptera</taxon>
        <taxon>Nematocera</taxon>
        <taxon>Chironomoidea</taxon>
        <taxon>Chironomidae</taxon>
        <taxon>Clunio</taxon>
    </lineage>
</organism>
<evidence type="ECO:0000313" key="10">
    <source>
        <dbReference type="Proteomes" id="UP000183832"/>
    </source>
</evidence>
<gene>
    <name evidence="9" type="primary">putative PHD finger protein 3</name>
    <name evidence="9" type="ORF">CLUMA_CG006241</name>
</gene>
<protein>
    <submittedName>
        <fullName evidence="9">CLUMA_CG006241, isoform A</fullName>
    </submittedName>
</protein>
<keyword evidence="10" id="KW-1185">Reference proteome</keyword>
<feature type="compositionally biased region" description="Low complexity" evidence="6">
    <location>
        <begin position="295"/>
        <end position="311"/>
    </location>
</feature>
<evidence type="ECO:0000256" key="2">
    <source>
        <dbReference type="ARBA" id="ARBA00022771"/>
    </source>
</evidence>
<feature type="region of interest" description="Disordered" evidence="6">
    <location>
        <begin position="1691"/>
        <end position="1715"/>
    </location>
</feature>
<dbReference type="Pfam" id="PF07744">
    <property type="entry name" value="SPOC"/>
    <property type="match status" value="1"/>
</dbReference>
<dbReference type="Gene3D" id="1.10.472.30">
    <property type="entry name" value="Transcription elongation factor S-II, central domain"/>
    <property type="match status" value="1"/>
</dbReference>
<dbReference type="Gene3D" id="3.40.5.120">
    <property type="match status" value="1"/>
</dbReference>
<dbReference type="PROSITE" id="PS50016">
    <property type="entry name" value="ZF_PHD_2"/>
    <property type="match status" value="1"/>
</dbReference>
<feature type="compositionally biased region" description="Acidic residues" evidence="6">
    <location>
        <begin position="1485"/>
        <end position="1499"/>
    </location>
</feature>
<dbReference type="PROSITE" id="PS01359">
    <property type="entry name" value="ZF_PHD_1"/>
    <property type="match status" value="1"/>
</dbReference>
<feature type="coiled-coil region" evidence="5">
    <location>
        <begin position="1518"/>
        <end position="1545"/>
    </location>
</feature>
<evidence type="ECO:0000259" key="8">
    <source>
        <dbReference type="PROSITE" id="PS51321"/>
    </source>
</evidence>
<feature type="region of interest" description="Disordered" evidence="6">
    <location>
        <begin position="1479"/>
        <end position="1499"/>
    </location>
</feature>
<evidence type="ECO:0000256" key="5">
    <source>
        <dbReference type="SAM" id="Coils"/>
    </source>
</evidence>
<dbReference type="InterPro" id="IPR019786">
    <property type="entry name" value="Zinc_finger_PHD-type_CS"/>
</dbReference>
<feature type="compositionally biased region" description="Acidic residues" evidence="6">
    <location>
        <begin position="625"/>
        <end position="643"/>
    </location>
</feature>
<dbReference type="CDD" id="cd22581">
    <property type="entry name" value="SPOC_PPS-like"/>
    <property type="match status" value="1"/>
</dbReference>
<dbReference type="InterPro" id="IPR019787">
    <property type="entry name" value="Znf_PHD-finger"/>
</dbReference>
<keyword evidence="1" id="KW-0479">Metal-binding</keyword>
<dbReference type="PANTHER" id="PTHR11477:SF51">
    <property type="entry name" value="PROTEIN PARTNER OF SNF, ISOFORM B"/>
    <property type="match status" value="1"/>
</dbReference>
<name>A0A1J1HX43_9DIPT</name>
<evidence type="ECO:0000256" key="6">
    <source>
        <dbReference type="SAM" id="MobiDB-lite"/>
    </source>
</evidence>
<feature type="compositionally biased region" description="Basic residues" evidence="6">
    <location>
        <begin position="254"/>
        <end position="265"/>
    </location>
</feature>
<dbReference type="InterPro" id="IPR036575">
    <property type="entry name" value="TFIIS_cen_dom_sf"/>
</dbReference>
<feature type="domain" description="PHD-type" evidence="7">
    <location>
        <begin position="647"/>
        <end position="701"/>
    </location>
</feature>
<dbReference type="InterPro" id="IPR013083">
    <property type="entry name" value="Znf_RING/FYVE/PHD"/>
</dbReference>
<feature type="compositionally biased region" description="Polar residues" evidence="6">
    <location>
        <begin position="312"/>
        <end position="324"/>
    </location>
</feature>
<dbReference type="SUPFAM" id="SSF57903">
    <property type="entry name" value="FYVE/PHD zinc finger"/>
    <property type="match status" value="1"/>
</dbReference>
<dbReference type="Pfam" id="PF00628">
    <property type="entry name" value="PHD"/>
    <property type="match status" value="1"/>
</dbReference>
<evidence type="ECO:0000256" key="4">
    <source>
        <dbReference type="PROSITE-ProRule" id="PRU00146"/>
    </source>
</evidence>
<feature type="region of interest" description="Disordered" evidence="6">
    <location>
        <begin position="843"/>
        <end position="924"/>
    </location>
</feature>
<dbReference type="SUPFAM" id="SSF46942">
    <property type="entry name" value="Elongation factor TFIIS domain 2"/>
    <property type="match status" value="1"/>
</dbReference>
<feature type="compositionally biased region" description="Basic and acidic residues" evidence="6">
    <location>
        <begin position="582"/>
        <end position="597"/>
    </location>
</feature>
<proteinExistence type="predicted"/>
<dbReference type="Gene3D" id="3.30.40.10">
    <property type="entry name" value="Zinc/RING finger domain, C3HC4 (zinc finger)"/>
    <property type="match status" value="1"/>
</dbReference>
<keyword evidence="3" id="KW-0862">Zinc</keyword>
<dbReference type="Proteomes" id="UP000183832">
    <property type="component" value="Unassembled WGS sequence"/>
</dbReference>
<dbReference type="PANTHER" id="PTHR11477">
    <property type="entry name" value="TRANSCRIPTION FACTOR S-II ZINC FINGER DOMAIN-CONTAINING PROTEIN"/>
    <property type="match status" value="1"/>
</dbReference>
<keyword evidence="5" id="KW-0175">Coiled coil</keyword>
<dbReference type="OrthoDB" id="1884872at2759"/>
<feature type="compositionally biased region" description="Polar residues" evidence="6">
    <location>
        <begin position="894"/>
        <end position="924"/>
    </location>
</feature>
<feature type="compositionally biased region" description="Polar residues" evidence="6">
    <location>
        <begin position="849"/>
        <end position="866"/>
    </location>
</feature>
<evidence type="ECO:0000313" key="9">
    <source>
        <dbReference type="EMBL" id="CRK92671.1"/>
    </source>
</evidence>
<dbReference type="GO" id="GO:0005634">
    <property type="term" value="C:nucleus"/>
    <property type="evidence" value="ECO:0007669"/>
    <property type="project" value="TreeGrafter"/>
</dbReference>
<reference evidence="9 10" key="1">
    <citation type="submission" date="2015-04" db="EMBL/GenBank/DDBJ databases">
        <authorList>
            <person name="Syromyatnikov M.Y."/>
            <person name="Popov V.N."/>
        </authorList>
    </citation>
    <scope>NUCLEOTIDE SEQUENCE [LARGE SCALE GENOMIC DNA]</scope>
</reference>
<feature type="compositionally biased region" description="Polar residues" evidence="6">
    <location>
        <begin position="776"/>
        <end position="795"/>
    </location>
</feature>
<feature type="region of interest" description="Disordered" evidence="6">
    <location>
        <begin position="167"/>
        <end position="265"/>
    </location>
</feature>
<dbReference type="CDD" id="cd15552">
    <property type="entry name" value="PHD_PHF3_like"/>
    <property type="match status" value="1"/>
</dbReference>
<evidence type="ECO:0000259" key="7">
    <source>
        <dbReference type="PROSITE" id="PS50016"/>
    </source>
</evidence>
<feature type="region of interest" description="Disordered" evidence="6">
    <location>
        <begin position="541"/>
        <end position="643"/>
    </location>
</feature>